<organism evidence="2">
    <name type="scientific">Candidatus Kentrum eta</name>
    <dbReference type="NCBI Taxonomy" id="2126337"/>
    <lineage>
        <taxon>Bacteria</taxon>
        <taxon>Pseudomonadati</taxon>
        <taxon>Pseudomonadota</taxon>
        <taxon>Gammaproteobacteria</taxon>
        <taxon>Candidatus Kentrum</taxon>
    </lineage>
</organism>
<sequence>MAKANIFWLGGTGANVAMAFARMQYLGLIANSQLRHFFIDSPENFGSTTLEAHRQDINIGVDAFKRLRLGESSDPHPIPLTRNAYETFQQFLADKSQLKPFYEGVPDYDEIMNTPVKDGNYYRPAVAAAMAHAEFVPPDGRLIGNRSFICASSYGGTGAGVAPFLAKHLLSLDHNVTVLYLNHWLINPDQPDVARITRHNEKANIDYLETLKGNADNNRRGGGLDWFLFYVTDEWRQRTPPERPNNTGMEIVNPFPYYVANHLARLLGDDAGGAGQQLRGGIYRLAMDKKGLANNRAFTHAYAHSRLAATCDRELPGDFAFVLDLMEPAGGAPRWGPRGLVWDKRAFERLRDMEYTGDGGRKQEIRKGIEEENRGSGEGERKHPLDWSGFRASSFRLPDLNEPIRLISYPSLFAAYHYFRSRLEGDTACREAYLALIALVATRRVYVEYDLSVAEKGFERESGAMPFRLVDGNGVTLGYAAERGLYLWPLQARVPELRECLARENTLQRVLRRMYERQIADGAGTPWRADSSLGQALLDWGTTRGTAPDAGGEVFLNLTFFQELYFAGGGETPIPARYKPSTLNSREGGASGRIILRREGDEFGLSLSGPDHNLFVLGDKLLQYVNVLRPGNDRRMPRDRRVRSYLILNYHTLVDLSEVSAPSGSKYQVEILHPRHLFADYAFEFPRVESSARAGSFVPWPLRKAYIDCLEPAGGWHAGGRANYPATDNGYVDMRPHRIKNWGHVAEVDPLNQDTFLIPLHSRIPLRDVQQDDSPAGQVRRSRTTYQGYVWPCDAQTGRFLSNWRFYSIMVTCSPDGKGMLLAHEVTDQPSTREHWFFRHGAEGWQPLRDVLSSRGTFLGTCLGEPPEALAFEFTDPTQDTYYGGYFPLPPPEPLSLGELKGTLGIDFGTSNTCSAISTGLTEMETVKMNPSELLYPVFANQAWEHLKDLGFGWVPWLGFESERVRYGGKAEIFPSGLHSLQPEKWAQVDIAPDDDKLEFDPHDVLGRRPLEHFTIPGEHIQDLSEYTRYNIKWAGDEKTRIVLWKDFFTTYLLFLAAHLFMGRQFPQNRCTALDIHATMPMRFRQSGESRPATGVSFADLGEAFEQVIRAAAREVQDYTGVKLDYGATFYESIASSQSLANRLREGEVFVVVDVGGGTTDVAVLKGLQCLSNSSFVFGGNNPFGAAFNKQYIQKQMDIGKADNPMGGRSGLLSAFIRTLANYTALLVGAAIKQTGLDRTKEGDQLKLSICLFGQAWHLAKFYPEFQDNKKNRRKYRTAVVMKEILDAFNDRVRPRLLGEKFPKLNQGNILLGNDAASSKKSCCTGAIKTESIDKVGDASEVTFLGLSYRAAGKEVPWHALDSDIQIGGYNDIIRVDPLCPGLMIPKGRLEECLINNDRWTTLSGPGGPIRNRRIQRNYLEYFLEAEVGGFTRTDDTNPVTFRDDRLKWEDEETGDDVPEDDGITATGEGD</sequence>
<proteinExistence type="predicted"/>
<evidence type="ECO:0000313" key="3">
    <source>
        <dbReference type="EMBL" id="VFJ92011.1"/>
    </source>
</evidence>
<dbReference type="EMBL" id="CAADFG010000026">
    <property type="protein sequence ID" value="VFJ90999.1"/>
    <property type="molecule type" value="Genomic_DNA"/>
</dbReference>
<evidence type="ECO:0000313" key="4">
    <source>
        <dbReference type="EMBL" id="VFJ98593.1"/>
    </source>
</evidence>
<dbReference type="EMBL" id="CAADFI010000024">
    <property type="protein sequence ID" value="VFJ92011.1"/>
    <property type="molecule type" value="Genomic_DNA"/>
</dbReference>
<feature type="compositionally biased region" description="Acidic residues" evidence="1">
    <location>
        <begin position="1450"/>
        <end position="1463"/>
    </location>
</feature>
<protein>
    <submittedName>
        <fullName evidence="2">Uncharacterized protein</fullName>
    </submittedName>
</protein>
<gene>
    <name evidence="2" type="ORF">BECKH772A_GA0070896_100265</name>
    <name evidence="3" type="ORF">BECKH772B_GA0070898_100245</name>
    <name evidence="4" type="ORF">BECKH772C_GA0070978_100235</name>
</gene>
<name>A0A450UEP2_9GAMM</name>
<dbReference type="EMBL" id="CAADFJ010000023">
    <property type="protein sequence ID" value="VFJ98593.1"/>
    <property type="molecule type" value="Genomic_DNA"/>
</dbReference>
<feature type="region of interest" description="Disordered" evidence="1">
    <location>
        <begin position="358"/>
        <end position="383"/>
    </location>
</feature>
<evidence type="ECO:0000256" key="1">
    <source>
        <dbReference type="SAM" id="MobiDB-lite"/>
    </source>
</evidence>
<feature type="region of interest" description="Disordered" evidence="1">
    <location>
        <begin position="1444"/>
        <end position="1471"/>
    </location>
</feature>
<reference evidence="2" key="1">
    <citation type="submission" date="2019-02" db="EMBL/GenBank/DDBJ databases">
        <authorList>
            <person name="Gruber-Vodicka R. H."/>
            <person name="Seah K. B. B."/>
        </authorList>
    </citation>
    <scope>NUCLEOTIDE SEQUENCE</scope>
    <source>
        <strain evidence="4">BECK_SA2B12</strain>
        <strain evidence="2">BECK_SA2B15</strain>
        <strain evidence="3">BECK_SA2B20</strain>
    </source>
</reference>
<evidence type="ECO:0000313" key="2">
    <source>
        <dbReference type="EMBL" id="VFJ90999.1"/>
    </source>
</evidence>
<accession>A0A450UEP2</accession>